<comment type="caution">
    <text evidence="1">The sequence shown here is derived from an EMBL/GenBank/DDBJ whole genome shotgun (WGS) entry which is preliminary data.</text>
</comment>
<evidence type="ECO:0000313" key="1">
    <source>
        <dbReference type="EMBL" id="GKX66912.1"/>
    </source>
</evidence>
<proteinExistence type="predicted"/>
<accession>A0ACB5RCP0</accession>
<keyword evidence="2" id="KW-1185">Reference proteome</keyword>
<name>A0ACB5RCP0_9CLOT</name>
<protein>
    <submittedName>
        <fullName evidence="1">Uncharacterized protein</fullName>
    </submittedName>
</protein>
<dbReference type="Proteomes" id="UP001058074">
    <property type="component" value="Unassembled WGS sequence"/>
</dbReference>
<organism evidence="1 2">
    <name type="scientific">Inconstantimicrobium mannanitabidum</name>
    <dbReference type="NCBI Taxonomy" id="1604901"/>
    <lineage>
        <taxon>Bacteria</taxon>
        <taxon>Bacillati</taxon>
        <taxon>Bacillota</taxon>
        <taxon>Clostridia</taxon>
        <taxon>Eubacteriales</taxon>
        <taxon>Clostridiaceae</taxon>
        <taxon>Inconstantimicrobium</taxon>
    </lineage>
</organism>
<sequence length="163" mass="17735">MGKHTHSNTGNNMFNNMDFQQLASMMSGLSGSTLNNPAGEGGTIPNNNNNNNNPMNAGGFDFNSLASMFGMSGNGMSMPNGGMAMNPQMNPMFTLLNMLMRSRNANNFNRGNINPAYYNKPQNAFASTDNIGMLKSLREVVDPSKAAFLDKIIKMYEDGEIKD</sequence>
<gene>
    <name evidence="1" type="ORF">rsdtw13_21700</name>
</gene>
<evidence type="ECO:0000313" key="2">
    <source>
        <dbReference type="Proteomes" id="UP001058074"/>
    </source>
</evidence>
<reference evidence="1" key="1">
    <citation type="journal article" date="2025" name="Int. J. Syst. Evol. Microbiol.">
        <title>Inconstantimicrobium mannanitabidum sp. nov., a novel member of the family Clostridiaceae isolated from anoxic soil under the treatment of reductive soil disinfestation.</title>
        <authorList>
            <person name="Ueki A."/>
            <person name="Tonouchi A."/>
            <person name="Honma S."/>
            <person name="Kaku N."/>
            <person name="Ueki K."/>
        </authorList>
    </citation>
    <scope>NUCLEOTIDE SEQUENCE</scope>
    <source>
        <strain evidence="1">TW13</strain>
    </source>
</reference>
<dbReference type="EMBL" id="BROD01000001">
    <property type="protein sequence ID" value="GKX66912.1"/>
    <property type="molecule type" value="Genomic_DNA"/>
</dbReference>